<evidence type="ECO:0000313" key="1">
    <source>
        <dbReference type="EMBL" id="DAD83944.1"/>
    </source>
</evidence>
<dbReference type="EMBL" id="BK014948">
    <property type="protein sequence ID" value="DAD83944.1"/>
    <property type="molecule type" value="Genomic_DNA"/>
</dbReference>
<dbReference type="InterPro" id="IPR009660">
    <property type="entry name" value="Phage_A500_Gp15"/>
</dbReference>
<organism evidence="1">
    <name type="scientific">Myoviridae sp. ctUFx54</name>
    <dbReference type="NCBI Taxonomy" id="2826659"/>
    <lineage>
        <taxon>Viruses</taxon>
        <taxon>Duplodnaviria</taxon>
        <taxon>Heunggongvirae</taxon>
        <taxon>Uroviricota</taxon>
        <taxon>Caudoviricetes</taxon>
    </lineage>
</organism>
<accession>A0A8S5MNW8</accession>
<protein>
    <recommendedName>
        <fullName evidence="2">Bacteriophage Gp15 protein</fullName>
    </recommendedName>
</protein>
<dbReference type="Pfam" id="PF06854">
    <property type="entry name" value="Phage_Gp15"/>
    <property type="match status" value="1"/>
</dbReference>
<evidence type="ECO:0008006" key="2">
    <source>
        <dbReference type="Google" id="ProtNLM"/>
    </source>
</evidence>
<proteinExistence type="predicted"/>
<reference evidence="1" key="1">
    <citation type="journal article" date="2021" name="Proc. Natl. Acad. Sci. U.S.A.">
        <title>A Catalog of Tens of Thousands of Viruses from Human Metagenomes Reveals Hidden Associations with Chronic Diseases.</title>
        <authorList>
            <person name="Tisza M.J."/>
            <person name="Buck C.B."/>
        </authorList>
    </citation>
    <scope>NUCLEOTIDE SEQUENCE</scope>
    <source>
        <strain evidence="1">CtUFx54</strain>
    </source>
</reference>
<name>A0A8S5MNW8_9CAUD</name>
<sequence>MIGQLPTTITVNGKELKIETDFRTALLVLVACNDVELSDREKVYIMVDALVGFENLEREDVEEAIKQCSWFMDGGKDYSKAINKPKLMDWEQDEQIIFSAINRVAGKEVRTESYLHWWSFLGYFNEIQEGLFSNILNIRQKKAKHKQLEKWEQDFYRDNKDLIDFKTVYTEAEKEEIRKINERFK</sequence>